<feature type="transmembrane region" description="Helical" evidence="1">
    <location>
        <begin position="7"/>
        <end position="24"/>
    </location>
</feature>
<proteinExistence type="predicted"/>
<feature type="transmembrane region" description="Helical" evidence="1">
    <location>
        <begin position="124"/>
        <end position="148"/>
    </location>
</feature>
<reference evidence="2" key="1">
    <citation type="submission" date="2018-05" db="EMBL/GenBank/DDBJ databases">
        <authorList>
            <person name="Lanie J.A."/>
            <person name="Ng W.-L."/>
            <person name="Kazmierczak K.M."/>
            <person name="Andrzejewski T.M."/>
            <person name="Davidsen T.M."/>
            <person name="Wayne K.J."/>
            <person name="Tettelin H."/>
            <person name="Glass J.I."/>
            <person name="Rusch D."/>
            <person name="Podicherti R."/>
            <person name="Tsui H.-C.T."/>
            <person name="Winkler M.E."/>
        </authorList>
    </citation>
    <scope>NUCLEOTIDE SEQUENCE</scope>
</reference>
<feature type="transmembrane region" description="Helical" evidence="1">
    <location>
        <begin position="199"/>
        <end position="223"/>
    </location>
</feature>
<keyword evidence="1" id="KW-1133">Transmembrane helix</keyword>
<feature type="transmembrane region" description="Helical" evidence="1">
    <location>
        <begin position="160"/>
        <end position="193"/>
    </location>
</feature>
<feature type="transmembrane region" description="Helical" evidence="1">
    <location>
        <begin position="274"/>
        <end position="298"/>
    </location>
</feature>
<gene>
    <name evidence="2" type="ORF">METZ01_LOCUS122527</name>
</gene>
<evidence type="ECO:0000256" key="1">
    <source>
        <dbReference type="SAM" id="Phobius"/>
    </source>
</evidence>
<feature type="transmembrane region" description="Helical" evidence="1">
    <location>
        <begin position="374"/>
        <end position="391"/>
    </location>
</feature>
<organism evidence="2">
    <name type="scientific">marine metagenome</name>
    <dbReference type="NCBI Taxonomy" id="408172"/>
    <lineage>
        <taxon>unclassified sequences</taxon>
        <taxon>metagenomes</taxon>
        <taxon>ecological metagenomes</taxon>
    </lineage>
</organism>
<accession>A0A381XZL2</accession>
<evidence type="ECO:0008006" key="3">
    <source>
        <dbReference type="Google" id="ProtNLM"/>
    </source>
</evidence>
<feature type="transmembrane region" description="Helical" evidence="1">
    <location>
        <begin position="60"/>
        <end position="77"/>
    </location>
</feature>
<feature type="transmembrane region" description="Helical" evidence="1">
    <location>
        <begin position="235"/>
        <end position="254"/>
    </location>
</feature>
<dbReference type="AlphaFoldDB" id="A0A381XZL2"/>
<protein>
    <recommendedName>
        <fullName evidence="3">Glycosyltransferase RgtA/B/C/D-like domain-containing protein</fullName>
    </recommendedName>
</protein>
<feature type="transmembrane region" description="Helical" evidence="1">
    <location>
        <begin position="84"/>
        <end position="104"/>
    </location>
</feature>
<dbReference type="EMBL" id="UINC01016799">
    <property type="protein sequence ID" value="SVA69673.1"/>
    <property type="molecule type" value="Genomic_DNA"/>
</dbReference>
<sequence>MFTDKRKIATMLMFVALCLLYYTLTIPSNSIWEDQILAINIAKDILEGNFPLHGYKHSNGMYSFPAFYYFVAPLVYISDEPMFLYGSVAFLYIIGILLLANYIYNKFGFFESSLFLFFSATHVWSLFFTSFFWNPNYIPFFMSLFIIFLSKQINERSSVIYFHVSGILLNIIVQMMPQSIILIPAFAFILFLFKRLPSLLNQVLHLFIQLILVYPWIHYYLFILDWDKIKTTGKFFKNFSAFIEYFNFLGGMLLTSERIKYASYGTNTYPFENFFDSLLMTSSILLLIMIMYSIYLTFSKISYINLFNLQIKPMNGIDLEKQKLFMALSIINFSCVLFFITGMHMTPHHYQFLTPLLAFNLTLLASFKQHKKIITPLLLLCILMQGSFSYWRAFSDYRKPYITDIGYSDQFSRYFTDNCKVDSAAYILDPMGLHFFQSSKSDHDKTSCGKLILVLRDHYSQSEIIRWLLEKNYAKTDMKFKDYLIWSSNKEL</sequence>
<evidence type="ECO:0000313" key="2">
    <source>
        <dbReference type="EMBL" id="SVA69673.1"/>
    </source>
</evidence>
<keyword evidence="1" id="KW-0472">Membrane</keyword>
<keyword evidence="1" id="KW-0812">Transmembrane</keyword>
<name>A0A381XZL2_9ZZZZ</name>
<feature type="transmembrane region" description="Helical" evidence="1">
    <location>
        <begin position="324"/>
        <end position="343"/>
    </location>
</feature>